<evidence type="ECO:0000256" key="5">
    <source>
        <dbReference type="ARBA" id="ARBA00023237"/>
    </source>
</evidence>
<dbReference type="SUPFAM" id="SSF48452">
    <property type="entry name" value="TPR-like"/>
    <property type="match status" value="1"/>
</dbReference>
<feature type="domain" description="RagB/SusD" evidence="6">
    <location>
        <begin position="275"/>
        <end position="511"/>
    </location>
</feature>
<dbReference type="AlphaFoldDB" id="A0A437PR82"/>
<dbReference type="CDD" id="cd08977">
    <property type="entry name" value="SusD"/>
    <property type="match status" value="1"/>
</dbReference>
<dbReference type="RefSeq" id="WP_127803798.1">
    <property type="nucleotide sequence ID" value="NZ_SACY01000003.1"/>
</dbReference>
<keyword evidence="3" id="KW-0732">Signal</keyword>
<keyword evidence="5" id="KW-0998">Cell outer membrane</keyword>
<keyword evidence="9" id="KW-1185">Reference proteome</keyword>
<comment type="similarity">
    <text evidence="2">Belongs to the SusD family.</text>
</comment>
<evidence type="ECO:0000259" key="7">
    <source>
        <dbReference type="Pfam" id="PF14322"/>
    </source>
</evidence>
<reference evidence="8 9" key="1">
    <citation type="submission" date="2019-01" db="EMBL/GenBank/DDBJ databases">
        <authorList>
            <person name="Chen W.-M."/>
        </authorList>
    </citation>
    <scope>NUCLEOTIDE SEQUENCE [LARGE SCALE GENOMIC DNA]</scope>
    <source>
        <strain evidence="8 9">FSY-15</strain>
    </source>
</reference>
<dbReference type="Proteomes" id="UP000282832">
    <property type="component" value="Unassembled WGS sequence"/>
</dbReference>
<dbReference type="Gene3D" id="1.25.40.390">
    <property type="match status" value="1"/>
</dbReference>
<keyword evidence="4" id="KW-0472">Membrane</keyword>
<evidence type="ECO:0000256" key="2">
    <source>
        <dbReference type="ARBA" id="ARBA00006275"/>
    </source>
</evidence>
<name>A0A437PR82_9BACT</name>
<evidence type="ECO:0000259" key="6">
    <source>
        <dbReference type="Pfam" id="PF07980"/>
    </source>
</evidence>
<dbReference type="OrthoDB" id="636214at2"/>
<comment type="caution">
    <text evidence="8">The sequence shown here is derived from an EMBL/GenBank/DDBJ whole genome shotgun (WGS) entry which is preliminary data.</text>
</comment>
<protein>
    <submittedName>
        <fullName evidence="8">RagB/SusD family nutrient uptake outer membrane protein</fullName>
    </submittedName>
</protein>
<comment type="subcellular location">
    <subcellularLocation>
        <location evidence="1">Cell outer membrane</location>
    </subcellularLocation>
</comment>
<accession>A0A437PR82</accession>
<organism evidence="8 9">
    <name type="scientific">Sandaracinomonas limnophila</name>
    <dbReference type="NCBI Taxonomy" id="1862386"/>
    <lineage>
        <taxon>Bacteria</taxon>
        <taxon>Pseudomonadati</taxon>
        <taxon>Bacteroidota</taxon>
        <taxon>Cytophagia</taxon>
        <taxon>Cytophagales</taxon>
        <taxon>Flectobacillaceae</taxon>
        <taxon>Sandaracinomonas</taxon>
    </lineage>
</organism>
<dbReference type="InterPro" id="IPR011990">
    <property type="entry name" value="TPR-like_helical_dom_sf"/>
</dbReference>
<dbReference type="EMBL" id="SACY01000003">
    <property type="protein sequence ID" value="RVU24773.1"/>
    <property type="molecule type" value="Genomic_DNA"/>
</dbReference>
<dbReference type="InterPro" id="IPR012944">
    <property type="entry name" value="SusD_RagB_dom"/>
</dbReference>
<dbReference type="Pfam" id="PF14322">
    <property type="entry name" value="SusD-like_3"/>
    <property type="match status" value="1"/>
</dbReference>
<evidence type="ECO:0000313" key="9">
    <source>
        <dbReference type="Proteomes" id="UP000282832"/>
    </source>
</evidence>
<evidence type="ECO:0000256" key="4">
    <source>
        <dbReference type="ARBA" id="ARBA00023136"/>
    </source>
</evidence>
<feature type="domain" description="SusD-like N-terminal" evidence="7">
    <location>
        <begin position="88"/>
        <end position="235"/>
    </location>
</feature>
<evidence type="ECO:0000313" key="8">
    <source>
        <dbReference type="EMBL" id="RVU24773.1"/>
    </source>
</evidence>
<evidence type="ECO:0000256" key="1">
    <source>
        <dbReference type="ARBA" id="ARBA00004442"/>
    </source>
</evidence>
<proteinExistence type="inferred from homology"/>
<gene>
    <name evidence="8" type="ORF">EOJ36_07100</name>
</gene>
<dbReference type="GO" id="GO:0009279">
    <property type="term" value="C:cell outer membrane"/>
    <property type="evidence" value="ECO:0007669"/>
    <property type="project" value="UniProtKB-SubCell"/>
</dbReference>
<dbReference type="InterPro" id="IPR033985">
    <property type="entry name" value="SusD-like_N"/>
</dbReference>
<dbReference type="Pfam" id="PF07980">
    <property type="entry name" value="SusD_RagB"/>
    <property type="match status" value="1"/>
</dbReference>
<sequence>MNIRHKYFILFFLSIGLLNIACKESFLDLPIESKPTSDSDANFAENLVVGVYNSLLLGEAFGAEGDAHGLGFVSATNIISDDADKGSTASDQAATVGQLDQFTVTSSNVFVQSLWSGHYNGIAKANQALQALEKSKLVDAQKNKLMGEVRFIRAYYYFNLVRFFGAVPKITSVPADANEANTNPVYQTRASIEDIYGIIIEDLTFASNSLPLRLLTQTGRISKGTAQALLAKVYLYQKNYLKSADLCKAVIESGQYALINDYSQIWREKGNNSSESIFEIQTGIFNNTDYGVNSYSMFQGPRVGGKGGWTDLGWGFCNPSESLVNAYEPNDLRKEATIIFIDNSGKHKGTILFDGFRVPSADSVENLRYNYKAYHSENSQMESWLGNRDRKQKNIHILRLADVYLIYAESLNENGNTSLALTYLNKIRKRAGLNEKPELSKELLREAIWNERRIELAMEHDRFFDLVRTGRAAKAMQKAGKKFIEGTHELLPIPQLQIALSGGKLTQNKGY</sequence>
<evidence type="ECO:0000256" key="3">
    <source>
        <dbReference type="ARBA" id="ARBA00022729"/>
    </source>
</evidence>